<evidence type="ECO:0000313" key="4">
    <source>
        <dbReference type="EMBL" id="MFC5289705.1"/>
    </source>
</evidence>
<name>A0ABW0ETX7_9PSEU</name>
<dbReference type="InterPro" id="IPR050463">
    <property type="entry name" value="Gfo/Idh/MocA_oxidrdct_glycsds"/>
</dbReference>
<dbReference type="Gene3D" id="3.30.360.10">
    <property type="entry name" value="Dihydrodipicolinate Reductase, domain 2"/>
    <property type="match status" value="1"/>
</dbReference>
<gene>
    <name evidence="4" type="ORF">ACFPM7_21850</name>
</gene>
<dbReference type="Pfam" id="PF22725">
    <property type="entry name" value="GFO_IDH_MocA_C3"/>
    <property type="match status" value="1"/>
</dbReference>
<dbReference type="EMBL" id="JBHSKF010000012">
    <property type="protein sequence ID" value="MFC5289705.1"/>
    <property type="molecule type" value="Genomic_DNA"/>
</dbReference>
<feature type="domain" description="Gfo/Idh/MocA-like oxidoreductase N-terminal" evidence="2">
    <location>
        <begin position="8"/>
        <end position="129"/>
    </location>
</feature>
<dbReference type="Pfam" id="PF01408">
    <property type="entry name" value="GFO_IDH_MocA"/>
    <property type="match status" value="1"/>
</dbReference>
<feature type="domain" description="GFO/IDH/MocA-like oxidoreductase" evidence="3">
    <location>
        <begin position="138"/>
        <end position="268"/>
    </location>
</feature>
<protein>
    <submittedName>
        <fullName evidence="4">Gfo/Idh/MocA family protein</fullName>
    </submittedName>
</protein>
<keyword evidence="5" id="KW-1185">Reference proteome</keyword>
<dbReference type="SUPFAM" id="SSF55347">
    <property type="entry name" value="Glyceraldehyde-3-phosphate dehydrogenase-like, C-terminal domain"/>
    <property type="match status" value="1"/>
</dbReference>
<accession>A0ABW0ETX7</accession>
<evidence type="ECO:0000313" key="5">
    <source>
        <dbReference type="Proteomes" id="UP001596157"/>
    </source>
</evidence>
<sequence>MKGSAVEVVLVGVHGFGRHQLRAILDLAAVDPEVRLVAVCDPRPPGGDLAEVLAGVPHHAALGDLPPPGARPRVTVIATPLHTHVDLGVAALRSGSHVLLEKPPASTLADFGRLVAAVEETGLACQVGFQSLGSAAVAAVRDLIAADAIGPVRGIGIAGAWQRDASYFSRTTWSGRRVLDGVAVVDGALTNPFAHSLATALAIDGSTRVGEVGDIEVELYRANAIESDDTSAVRLRTKNGATIVAAVTLCAEQVASPYLVVHGERGAITFHYKESRIRLRTAERDETTEFPETGLLGDLVARARSAEHRLIAPAEETGAFTEVLEAVRLAPEPAVVAARPVGSGDTLRHVLPGVDDAVRRCADELLLFSELGLEWTCSQP</sequence>
<comment type="caution">
    <text evidence="4">The sequence shown here is derived from an EMBL/GenBank/DDBJ whole genome shotgun (WGS) entry which is preliminary data.</text>
</comment>
<evidence type="ECO:0000256" key="1">
    <source>
        <dbReference type="ARBA" id="ARBA00023002"/>
    </source>
</evidence>
<dbReference type="RefSeq" id="WP_378249558.1">
    <property type="nucleotide sequence ID" value="NZ_JBHSKF010000012.1"/>
</dbReference>
<dbReference type="PANTHER" id="PTHR43818">
    <property type="entry name" value="BCDNA.GH03377"/>
    <property type="match status" value="1"/>
</dbReference>
<dbReference type="SUPFAM" id="SSF51735">
    <property type="entry name" value="NAD(P)-binding Rossmann-fold domains"/>
    <property type="match status" value="1"/>
</dbReference>
<reference evidence="5" key="1">
    <citation type="journal article" date="2019" name="Int. J. Syst. Evol. Microbiol.">
        <title>The Global Catalogue of Microorganisms (GCM) 10K type strain sequencing project: providing services to taxonomists for standard genome sequencing and annotation.</title>
        <authorList>
            <consortium name="The Broad Institute Genomics Platform"/>
            <consortium name="The Broad Institute Genome Sequencing Center for Infectious Disease"/>
            <person name="Wu L."/>
            <person name="Ma J."/>
        </authorList>
    </citation>
    <scope>NUCLEOTIDE SEQUENCE [LARGE SCALE GENOMIC DNA]</scope>
    <source>
        <strain evidence="5">CCUG 59778</strain>
    </source>
</reference>
<dbReference type="PANTHER" id="PTHR43818:SF11">
    <property type="entry name" value="BCDNA.GH03377"/>
    <property type="match status" value="1"/>
</dbReference>
<proteinExistence type="predicted"/>
<dbReference type="InterPro" id="IPR036291">
    <property type="entry name" value="NAD(P)-bd_dom_sf"/>
</dbReference>
<keyword evidence="1" id="KW-0560">Oxidoreductase</keyword>
<organism evidence="4 5">
    <name type="scientific">Actinokineospora guangxiensis</name>
    <dbReference type="NCBI Taxonomy" id="1490288"/>
    <lineage>
        <taxon>Bacteria</taxon>
        <taxon>Bacillati</taxon>
        <taxon>Actinomycetota</taxon>
        <taxon>Actinomycetes</taxon>
        <taxon>Pseudonocardiales</taxon>
        <taxon>Pseudonocardiaceae</taxon>
        <taxon>Actinokineospora</taxon>
    </lineage>
</organism>
<evidence type="ECO:0000259" key="2">
    <source>
        <dbReference type="Pfam" id="PF01408"/>
    </source>
</evidence>
<dbReference type="Proteomes" id="UP001596157">
    <property type="component" value="Unassembled WGS sequence"/>
</dbReference>
<dbReference type="InterPro" id="IPR000683">
    <property type="entry name" value="Gfo/Idh/MocA-like_OxRdtase_N"/>
</dbReference>
<dbReference type="Gene3D" id="3.40.50.720">
    <property type="entry name" value="NAD(P)-binding Rossmann-like Domain"/>
    <property type="match status" value="1"/>
</dbReference>
<dbReference type="InterPro" id="IPR055170">
    <property type="entry name" value="GFO_IDH_MocA-like_dom"/>
</dbReference>
<evidence type="ECO:0000259" key="3">
    <source>
        <dbReference type="Pfam" id="PF22725"/>
    </source>
</evidence>